<feature type="transmembrane region" description="Helical" evidence="2">
    <location>
        <begin position="119"/>
        <end position="137"/>
    </location>
</feature>
<name>A0AAN6PCL8_9PEZI</name>
<feature type="region of interest" description="Disordered" evidence="1">
    <location>
        <begin position="157"/>
        <end position="193"/>
    </location>
</feature>
<dbReference type="AlphaFoldDB" id="A0AAN6PCL8"/>
<feature type="compositionally biased region" description="Basic and acidic residues" evidence="1">
    <location>
        <begin position="465"/>
        <end position="477"/>
    </location>
</feature>
<feature type="compositionally biased region" description="Low complexity" evidence="1">
    <location>
        <begin position="491"/>
        <end position="512"/>
    </location>
</feature>
<dbReference type="EMBL" id="MU854428">
    <property type="protein sequence ID" value="KAK4038477.1"/>
    <property type="molecule type" value="Genomic_DNA"/>
</dbReference>
<evidence type="ECO:0000256" key="2">
    <source>
        <dbReference type="SAM" id="Phobius"/>
    </source>
</evidence>
<keyword evidence="2" id="KW-0472">Membrane</keyword>
<reference evidence="4" key="1">
    <citation type="journal article" date="2023" name="Mol. Phylogenet. Evol.">
        <title>Genome-scale phylogeny and comparative genomics of the fungal order Sordariales.</title>
        <authorList>
            <person name="Hensen N."/>
            <person name="Bonometti L."/>
            <person name="Westerberg I."/>
            <person name="Brannstrom I.O."/>
            <person name="Guillou S."/>
            <person name="Cros-Aarteil S."/>
            <person name="Calhoun S."/>
            <person name="Haridas S."/>
            <person name="Kuo A."/>
            <person name="Mondo S."/>
            <person name="Pangilinan J."/>
            <person name="Riley R."/>
            <person name="LaButti K."/>
            <person name="Andreopoulos B."/>
            <person name="Lipzen A."/>
            <person name="Chen C."/>
            <person name="Yan M."/>
            <person name="Daum C."/>
            <person name="Ng V."/>
            <person name="Clum A."/>
            <person name="Steindorff A."/>
            <person name="Ohm R.A."/>
            <person name="Martin F."/>
            <person name="Silar P."/>
            <person name="Natvig D.O."/>
            <person name="Lalanne C."/>
            <person name="Gautier V."/>
            <person name="Ament-Velasquez S.L."/>
            <person name="Kruys A."/>
            <person name="Hutchinson M.I."/>
            <person name="Powell A.J."/>
            <person name="Barry K."/>
            <person name="Miller A.N."/>
            <person name="Grigoriev I.V."/>
            <person name="Debuchy R."/>
            <person name="Gladieux P."/>
            <person name="Hiltunen Thoren M."/>
            <person name="Johannesson H."/>
        </authorList>
    </citation>
    <scope>NUCLEOTIDE SEQUENCE [LARGE SCALE GENOMIC DNA]</scope>
    <source>
        <strain evidence="4">CBS 284.82</strain>
    </source>
</reference>
<evidence type="ECO:0000313" key="3">
    <source>
        <dbReference type="EMBL" id="KAK4038477.1"/>
    </source>
</evidence>
<evidence type="ECO:0000313" key="4">
    <source>
        <dbReference type="Proteomes" id="UP001303115"/>
    </source>
</evidence>
<feature type="region of interest" description="Disordered" evidence="1">
    <location>
        <begin position="447"/>
        <end position="512"/>
    </location>
</feature>
<comment type="caution">
    <text evidence="3">The sequence shown here is derived from an EMBL/GenBank/DDBJ whole genome shotgun (WGS) entry which is preliminary data.</text>
</comment>
<protein>
    <submittedName>
        <fullName evidence="3">Uncharacterized protein</fullName>
    </submittedName>
</protein>
<organism evidence="3 4">
    <name type="scientific">Parachaetomium inaequale</name>
    <dbReference type="NCBI Taxonomy" id="2588326"/>
    <lineage>
        <taxon>Eukaryota</taxon>
        <taxon>Fungi</taxon>
        <taxon>Dikarya</taxon>
        <taxon>Ascomycota</taxon>
        <taxon>Pezizomycotina</taxon>
        <taxon>Sordariomycetes</taxon>
        <taxon>Sordariomycetidae</taxon>
        <taxon>Sordariales</taxon>
        <taxon>Chaetomiaceae</taxon>
        <taxon>Parachaetomium</taxon>
    </lineage>
</organism>
<sequence>MASTSRDMGGPAAGWSSSAPGSPTRRRKSSGRDSTPAIHRTSTAGSLGSVMPPEDRVRRRSSTFSQYSFSEANQDFQEEIVDPGPDVKRGPTTWKSYLPIMFASLPPTAGLFFKNGTAFFSDLILLLLATVFLHWSITSPWKWYNAAQQVREDQEAVVEESLDIQRDESPARSASDSESPRGTARSTADRNDRARQADAALGRLQTLELMALTACFLAPALATYILYSIRYFLSRPSEGLVSNFNVGIFFLAAEVGPLSHSIKLLLAHTLHLQRVVNSNPYRMVRITPDKYRGLVSRLDELEARVLEQAGRDGCEGCDCSNAHKQQQAARQLREDVTRDVRAAVAPDIDGVVRAVRRYEKKSSALTADTEQRLADLRRRLDDVIALSAVVARSNAERWGVWGNVANGGWVVVTLPVTATVWTASLFLSPFLRPVRWAVRGATRLMAEGHDRSGGRGRGRGQGQHQEQEQDRDRDRVQAHAQVRGQPAKTGRAVVSTSTTAARTSSTPRSRTL</sequence>
<feature type="transmembrane region" description="Helical" evidence="2">
    <location>
        <begin position="209"/>
        <end position="227"/>
    </location>
</feature>
<keyword evidence="2" id="KW-0812">Transmembrane</keyword>
<dbReference type="PANTHER" id="PTHR42032:SF1">
    <property type="entry name" value="YALI0E30679P"/>
    <property type="match status" value="1"/>
</dbReference>
<dbReference type="Proteomes" id="UP001303115">
    <property type="component" value="Unassembled WGS sequence"/>
</dbReference>
<proteinExistence type="predicted"/>
<feature type="compositionally biased region" description="Low complexity" evidence="1">
    <location>
        <begin position="9"/>
        <end position="23"/>
    </location>
</feature>
<accession>A0AAN6PCL8</accession>
<keyword evidence="2" id="KW-1133">Transmembrane helix</keyword>
<gene>
    <name evidence="3" type="ORF">C8A01DRAFT_17457</name>
</gene>
<evidence type="ECO:0000256" key="1">
    <source>
        <dbReference type="SAM" id="MobiDB-lite"/>
    </source>
</evidence>
<dbReference type="PANTHER" id="PTHR42032">
    <property type="entry name" value="YALI0E30679P"/>
    <property type="match status" value="1"/>
</dbReference>
<feature type="region of interest" description="Disordered" evidence="1">
    <location>
        <begin position="1"/>
        <end position="58"/>
    </location>
</feature>
<keyword evidence="4" id="KW-1185">Reference proteome</keyword>